<comment type="caution">
    <text evidence="2">The sequence shown here is derived from an EMBL/GenBank/DDBJ whole genome shotgun (WGS) entry which is preliminary data.</text>
</comment>
<evidence type="ECO:0000313" key="2">
    <source>
        <dbReference type="EMBL" id="EKD29697.1"/>
    </source>
</evidence>
<dbReference type="AlphaFoldDB" id="K1XWW5"/>
<accession>K1XWW5</accession>
<dbReference type="EMBL" id="AMFJ01034314">
    <property type="protein sequence ID" value="EKD29697.1"/>
    <property type="molecule type" value="Genomic_DNA"/>
</dbReference>
<sequence length="412" mass="45236">MINKKWSIFLYALLLSFFAVIIGYIVLVKMDILSSNLDLQNYDTLLHANISEKAELAFKYDISLNTNGSGFVDTIQCPSAVTMSGTIDSTTIETIATAPYFNNTLLYCSGSTASGNLLLQYGSGFTTYATGSYLGSVIALTGTTVLTGTFTDGSGTYISFTVPTDYSGLDSNYNSDDYRPISSLNTPYPAGYTDDDDLGRRILYGYVKKDAGWYSAFNINTPLRKYIASNTFNTGGYSEVIGATATGYIRLDIDNPYNIKIVEFDKTIFEQTKELRFVSGSEASFSTGGIGWIMPNLSLSGTAPASDRRVFDFQNRDYALFLSFSGNILNSAIDFLKYQITMANASGSGLYIVPLDDTGFGMIKHLGFDIVIDSEQDYRYKQFEVVRENTALPLIENGCLFGAYFGSGCLFY</sequence>
<protein>
    <submittedName>
        <fullName evidence="2">Uncharacterized protein</fullName>
    </submittedName>
</protein>
<name>K1XWW5_9BACT</name>
<keyword evidence="1" id="KW-0812">Transmembrane</keyword>
<gene>
    <name evidence="2" type="ORF">ACD_78C00314G0002</name>
</gene>
<feature type="transmembrane region" description="Helical" evidence="1">
    <location>
        <begin position="6"/>
        <end position="27"/>
    </location>
</feature>
<keyword evidence="1" id="KW-0472">Membrane</keyword>
<proteinExistence type="predicted"/>
<reference evidence="2" key="1">
    <citation type="journal article" date="2012" name="Science">
        <title>Fermentation, hydrogen, and sulfur metabolism in multiple uncultivated bacterial phyla.</title>
        <authorList>
            <person name="Wrighton K.C."/>
            <person name="Thomas B.C."/>
            <person name="Sharon I."/>
            <person name="Miller C.S."/>
            <person name="Castelle C.J."/>
            <person name="VerBerkmoes N.C."/>
            <person name="Wilkins M.J."/>
            <person name="Hettich R.L."/>
            <person name="Lipton M.S."/>
            <person name="Williams K.H."/>
            <person name="Long P.E."/>
            <person name="Banfield J.F."/>
        </authorList>
    </citation>
    <scope>NUCLEOTIDE SEQUENCE [LARGE SCALE GENOMIC DNA]</scope>
</reference>
<keyword evidence="1" id="KW-1133">Transmembrane helix</keyword>
<evidence type="ECO:0000256" key="1">
    <source>
        <dbReference type="SAM" id="Phobius"/>
    </source>
</evidence>
<organism evidence="2">
    <name type="scientific">uncultured bacterium</name>
    <name type="common">gcode 4</name>
    <dbReference type="NCBI Taxonomy" id="1234023"/>
    <lineage>
        <taxon>Bacteria</taxon>
        <taxon>environmental samples</taxon>
    </lineage>
</organism>